<evidence type="ECO:0000256" key="1">
    <source>
        <dbReference type="SAM" id="MobiDB-lite"/>
    </source>
</evidence>
<dbReference type="PANTHER" id="PTHR30388">
    <property type="entry name" value="ALDEHYDE OXIDOREDUCTASE MOLYBDENUM COFACTOR ASSEMBLY PROTEIN"/>
    <property type="match status" value="1"/>
</dbReference>
<name>A0ABR9P4F8_9ACTN</name>
<dbReference type="Pfam" id="PF13478">
    <property type="entry name" value="XdhC_C"/>
    <property type="match status" value="1"/>
</dbReference>
<comment type="caution">
    <text evidence="4">The sequence shown here is derived from an EMBL/GenBank/DDBJ whole genome shotgun (WGS) entry which is preliminary data.</text>
</comment>
<sequence>MALDLAGRGQELIADGVPFVEATVVRAQVPAPARAGDGALVLPDGSIEGFVGGQCARGSVREAALAAIRDRSSVLLRVVPEDGGAFPDTPGARVVVNPCLSGGALEIFLRPRLPDPVIAVVGDSPIAAALEELGPPLGFVVDRGGEPSGATAVVVAVHGGDEAGAVRAALDAGVGYVGLVASPRRAASVLGPLALTEQERERVSSPAGLDIGAAGAPEIALSILAELVRAVRREGLPVPLGRPTGGGSRTDAAVGPEPPGPATAVDPVCGMAVTVDTGTPHLVVDGTDVWFCCPGCRDRHADASGQGGSSEHARRGADQAPGADVPSVGAGRSGVITVPEVLAGVPGRMSPEEELGEPEPGGCCAGAGNPDEHGSST</sequence>
<evidence type="ECO:0000313" key="4">
    <source>
        <dbReference type="EMBL" id="MBE2998610.1"/>
    </source>
</evidence>
<protein>
    <submittedName>
        <fullName evidence="4">XdhC family protein</fullName>
    </submittedName>
</protein>
<reference evidence="4 5" key="1">
    <citation type="submission" date="2020-09" db="EMBL/GenBank/DDBJ databases">
        <title>Diversity and distribution of actinomycetes associated with coral in the coast of Hainan.</title>
        <authorList>
            <person name="Li F."/>
        </authorList>
    </citation>
    <scope>NUCLEOTIDE SEQUENCE [LARGE SCALE GENOMIC DNA]</scope>
    <source>
        <strain evidence="4 5">HNM0947</strain>
    </source>
</reference>
<dbReference type="Gene3D" id="3.40.50.720">
    <property type="entry name" value="NAD(P)-binding Rossmann-like Domain"/>
    <property type="match status" value="1"/>
</dbReference>
<feature type="domain" description="XdhC- CoxI" evidence="2">
    <location>
        <begin position="13"/>
        <end position="77"/>
    </location>
</feature>
<keyword evidence="5" id="KW-1185">Reference proteome</keyword>
<proteinExistence type="predicted"/>
<evidence type="ECO:0000259" key="2">
    <source>
        <dbReference type="Pfam" id="PF02625"/>
    </source>
</evidence>
<accession>A0ABR9P4F8</accession>
<organism evidence="4 5">
    <name type="scientific">Nocardiopsis coralli</name>
    <dbReference type="NCBI Taxonomy" id="2772213"/>
    <lineage>
        <taxon>Bacteria</taxon>
        <taxon>Bacillati</taxon>
        <taxon>Actinomycetota</taxon>
        <taxon>Actinomycetes</taxon>
        <taxon>Streptosporangiales</taxon>
        <taxon>Nocardiopsidaceae</taxon>
        <taxon>Nocardiopsis</taxon>
    </lineage>
</organism>
<dbReference type="InterPro" id="IPR052698">
    <property type="entry name" value="MoCofactor_Util/Proc"/>
</dbReference>
<feature type="domain" description="XdhC Rossmann" evidence="3">
    <location>
        <begin position="120"/>
        <end position="227"/>
    </location>
</feature>
<feature type="compositionally biased region" description="Low complexity" evidence="1">
    <location>
        <begin position="358"/>
        <end position="368"/>
    </location>
</feature>
<feature type="region of interest" description="Disordered" evidence="1">
    <location>
        <begin position="239"/>
        <end position="259"/>
    </location>
</feature>
<dbReference type="PANTHER" id="PTHR30388:SF4">
    <property type="entry name" value="MOLYBDENUM COFACTOR INSERTION CHAPERONE PAOD"/>
    <property type="match status" value="1"/>
</dbReference>
<dbReference type="Proteomes" id="UP000806528">
    <property type="component" value="Unassembled WGS sequence"/>
</dbReference>
<evidence type="ECO:0000313" key="5">
    <source>
        <dbReference type="Proteomes" id="UP000806528"/>
    </source>
</evidence>
<evidence type="ECO:0000259" key="3">
    <source>
        <dbReference type="Pfam" id="PF13478"/>
    </source>
</evidence>
<dbReference type="RefSeq" id="WP_193121245.1">
    <property type="nucleotide sequence ID" value="NZ_JADBGI010000005.1"/>
</dbReference>
<feature type="region of interest" description="Disordered" evidence="1">
    <location>
        <begin position="301"/>
        <end position="377"/>
    </location>
</feature>
<gene>
    <name evidence="4" type="ORF">IDM40_07825</name>
</gene>
<dbReference type="EMBL" id="JADBGI010000005">
    <property type="protein sequence ID" value="MBE2998610.1"/>
    <property type="molecule type" value="Genomic_DNA"/>
</dbReference>
<dbReference type="Pfam" id="PF02625">
    <property type="entry name" value="XdhC_CoxI"/>
    <property type="match status" value="1"/>
</dbReference>
<dbReference type="InterPro" id="IPR003777">
    <property type="entry name" value="XdhC_CoxI"/>
</dbReference>
<dbReference type="InterPro" id="IPR027051">
    <property type="entry name" value="XdhC_Rossmann_dom"/>
</dbReference>